<evidence type="ECO:0000256" key="7">
    <source>
        <dbReference type="SAM" id="MobiDB-lite"/>
    </source>
</evidence>
<gene>
    <name evidence="9" type="ORF">Slati_4325600</name>
</gene>
<proteinExistence type="inferred from homology"/>
<accession>A0AAW2SM95</accession>
<protein>
    <submittedName>
        <fullName evidence="9">WRKY transcription factor 29</fullName>
    </submittedName>
</protein>
<keyword evidence="3" id="KW-0238">DNA-binding</keyword>
<dbReference type="EMBL" id="JACGWN010000016">
    <property type="protein sequence ID" value="KAL0393594.1"/>
    <property type="molecule type" value="Genomic_DNA"/>
</dbReference>
<reference evidence="9" key="2">
    <citation type="journal article" date="2024" name="Plant">
        <title>Genomic evolution and insights into agronomic trait innovations of Sesamum species.</title>
        <authorList>
            <person name="Miao H."/>
            <person name="Wang L."/>
            <person name="Qu L."/>
            <person name="Liu H."/>
            <person name="Sun Y."/>
            <person name="Le M."/>
            <person name="Wang Q."/>
            <person name="Wei S."/>
            <person name="Zheng Y."/>
            <person name="Lin W."/>
            <person name="Duan Y."/>
            <person name="Cao H."/>
            <person name="Xiong S."/>
            <person name="Wang X."/>
            <person name="Wei L."/>
            <person name="Li C."/>
            <person name="Ma Q."/>
            <person name="Ju M."/>
            <person name="Zhao R."/>
            <person name="Li G."/>
            <person name="Mu C."/>
            <person name="Tian Q."/>
            <person name="Mei H."/>
            <person name="Zhang T."/>
            <person name="Gao T."/>
            <person name="Zhang H."/>
        </authorList>
    </citation>
    <scope>NUCLEOTIDE SEQUENCE</scope>
    <source>
        <strain evidence="9">KEN1</strain>
    </source>
</reference>
<comment type="subcellular location">
    <subcellularLocation>
        <location evidence="1">Nucleus</location>
    </subcellularLocation>
</comment>
<dbReference type="PANTHER" id="PTHR32096:SF155">
    <property type="entry name" value="WRKY TRANSCRIPTION FACTOR 22-LIKE"/>
    <property type="match status" value="1"/>
</dbReference>
<dbReference type="InterPro" id="IPR044810">
    <property type="entry name" value="WRKY_plant"/>
</dbReference>
<comment type="caution">
    <text evidence="9">The sequence shown here is derived from an EMBL/GenBank/DDBJ whole genome shotgun (WGS) entry which is preliminary data.</text>
</comment>
<dbReference type="SUPFAM" id="SSF118290">
    <property type="entry name" value="WRKY DNA-binding domain"/>
    <property type="match status" value="1"/>
</dbReference>
<evidence type="ECO:0000259" key="8">
    <source>
        <dbReference type="PROSITE" id="PS50811"/>
    </source>
</evidence>
<organism evidence="9">
    <name type="scientific">Sesamum latifolium</name>
    <dbReference type="NCBI Taxonomy" id="2727402"/>
    <lineage>
        <taxon>Eukaryota</taxon>
        <taxon>Viridiplantae</taxon>
        <taxon>Streptophyta</taxon>
        <taxon>Embryophyta</taxon>
        <taxon>Tracheophyta</taxon>
        <taxon>Spermatophyta</taxon>
        <taxon>Magnoliopsida</taxon>
        <taxon>eudicotyledons</taxon>
        <taxon>Gunneridae</taxon>
        <taxon>Pentapetalae</taxon>
        <taxon>asterids</taxon>
        <taxon>lamiids</taxon>
        <taxon>Lamiales</taxon>
        <taxon>Pedaliaceae</taxon>
        <taxon>Sesamum</taxon>
    </lineage>
</organism>
<feature type="region of interest" description="Disordered" evidence="7">
    <location>
        <begin position="225"/>
        <end position="267"/>
    </location>
</feature>
<dbReference type="Pfam" id="PF03106">
    <property type="entry name" value="WRKY"/>
    <property type="match status" value="1"/>
</dbReference>
<dbReference type="GO" id="GO:0005634">
    <property type="term" value="C:nucleus"/>
    <property type="evidence" value="ECO:0007669"/>
    <property type="project" value="UniProtKB-SubCell"/>
</dbReference>
<dbReference type="FunFam" id="2.20.25.80:FF:000007">
    <property type="entry name" value="WRKY transcription factor 22"/>
    <property type="match status" value="1"/>
</dbReference>
<dbReference type="SMART" id="SM00774">
    <property type="entry name" value="WRKY"/>
    <property type="match status" value="1"/>
</dbReference>
<dbReference type="InterPro" id="IPR003657">
    <property type="entry name" value="WRKY_dom"/>
</dbReference>
<keyword evidence="5" id="KW-0539">Nucleus</keyword>
<dbReference type="InterPro" id="IPR036576">
    <property type="entry name" value="WRKY_dom_sf"/>
</dbReference>
<dbReference type="PANTHER" id="PTHR32096">
    <property type="entry name" value="WRKY TRANSCRIPTION FACTOR 30-RELATED-RELATED"/>
    <property type="match status" value="1"/>
</dbReference>
<sequence>MIMAQDMEDWSLQAIVRGSSGDYAAKIEDINDMDGLDSSFDVLETCRHHHHQQFGLDSFPEIFELPTGFADELEELYKPFYPVAGSDPAKTTVLDFQEQLPQEVSSEDKPGEGQSDQSSGPRLPGRVTAGYTPKYKRRKNQHKRVVIQVSAEGLASDMWAWRKYGQKPIKGSPYPRSYYRCSSLKGCLARKQVEQSCADPGMFIITYTAEHSHSQPTRRNCLAGTVRQKFPSRAKSPTSRPAKQGTTDQESTSSGSPKTPQQVSSAEVAFAGARVKEENCKEETDARVKGESPESYDDFIMSDFVFNEDFFSGFEDFDGIFTDLPVCQNSAQQFPVRSCT</sequence>
<evidence type="ECO:0000256" key="4">
    <source>
        <dbReference type="ARBA" id="ARBA00023163"/>
    </source>
</evidence>
<name>A0AAW2SM95_9LAMI</name>
<evidence type="ECO:0000313" key="9">
    <source>
        <dbReference type="EMBL" id="KAL0393594.1"/>
    </source>
</evidence>
<dbReference type="Gene3D" id="2.20.25.80">
    <property type="entry name" value="WRKY domain"/>
    <property type="match status" value="1"/>
</dbReference>
<feature type="compositionally biased region" description="Polar residues" evidence="7">
    <location>
        <begin position="235"/>
        <end position="265"/>
    </location>
</feature>
<evidence type="ECO:0000256" key="6">
    <source>
        <dbReference type="ARBA" id="ARBA00060761"/>
    </source>
</evidence>
<dbReference type="GO" id="GO:0000976">
    <property type="term" value="F:transcription cis-regulatory region binding"/>
    <property type="evidence" value="ECO:0007669"/>
    <property type="project" value="TreeGrafter"/>
</dbReference>
<evidence type="ECO:0000256" key="1">
    <source>
        <dbReference type="ARBA" id="ARBA00004123"/>
    </source>
</evidence>
<feature type="domain" description="WRKY" evidence="8">
    <location>
        <begin position="150"/>
        <end position="216"/>
    </location>
</feature>
<dbReference type="PROSITE" id="PS50811">
    <property type="entry name" value="WRKY"/>
    <property type="match status" value="1"/>
</dbReference>
<evidence type="ECO:0000256" key="2">
    <source>
        <dbReference type="ARBA" id="ARBA00023015"/>
    </source>
</evidence>
<keyword evidence="4" id="KW-0804">Transcription</keyword>
<evidence type="ECO:0000256" key="5">
    <source>
        <dbReference type="ARBA" id="ARBA00023242"/>
    </source>
</evidence>
<dbReference type="GO" id="GO:0003700">
    <property type="term" value="F:DNA-binding transcription factor activity"/>
    <property type="evidence" value="ECO:0007669"/>
    <property type="project" value="InterPro"/>
</dbReference>
<reference evidence="9" key="1">
    <citation type="submission" date="2020-06" db="EMBL/GenBank/DDBJ databases">
        <authorList>
            <person name="Li T."/>
            <person name="Hu X."/>
            <person name="Zhang T."/>
            <person name="Song X."/>
            <person name="Zhang H."/>
            <person name="Dai N."/>
            <person name="Sheng W."/>
            <person name="Hou X."/>
            <person name="Wei L."/>
        </authorList>
    </citation>
    <scope>NUCLEOTIDE SEQUENCE</scope>
    <source>
        <strain evidence="9">KEN1</strain>
        <tissue evidence="9">Leaf</tissue>
    </source>
</reference>
<keyword evidence="2" id="KW-0805">Transcription regulation</keyword>
<dbReference type="AlphaFoldDB" id="A0AAW2SM95"/>
<feature type="region of interest" description="Disordered" evidence="7">
    <location>
        <begin position="100"/>
        <end position="133"/>
    </location>
</feature>
<evidence type="ECO:0000256" key="3">
    <source>
        <dbReference type="ARBA" id="ARBA00023125"/>
    </source>
</evidence>
<comment type="similarity">
    <text evidence="6">Belongs to the WRKY group II-e family.</text>
</comment>